<dbReference type="Pfam" id="PF07396">
    <property type="entry name" value="Porin_O_P"/>
    <property type="match status" value="1"/>
</dbReference>
<proteinExistence type="predicted"/>
<accession>A0AAU9CLV7</accession>
<dbReference type="AlphaFoldDB" id="A0AAU9CLV7"/>
<protein>
    <submittedName>
        <fullName evidence="1">Porin</fullName>
    </submittedName>
</protein>
<dbReference type="Proteomes" id="UP001348817">
    <property type="component" value="Chromosome"/>
</dbReference>
<dbReference type="KEGG" id="fax:FUAX_36050"/>
<dbReference type="Gene3D" id="2.40.160.10">
    <property type="entry name" value="Porin"/>
    <property type="match status" value="1"/>
</dbReference>
<evidence type="ECO:0000313" key="2">
    <source>
        <dbReference type="Proteomes" id="UP001348817"/>
    </source>
</evidence>
<dbReference type="InterPro" id="IPR023614">
    <property type="entry name" value="Porin_dom_sf"/>
</dbReference>
<gene>
    <name evidence="1" type="ORF">FUAX_36050</name>
</gene>
<organism evidence="1 2">
    <name type="scientific">Fulvitalea axinellae</name>
    <dbReference type="NCBI Taxonomy" id="1182444"/>
    <lineage>
        <taxon>Bacteria</taxon>
        <taxon>Pseudomonadati</taxon>
        <taxon>Bacteroidota</taxon>
        <taxon>Cytophagia</taxon>
        <taxon>Cytophagales</taxon>
        <taxon>Persicobacteraceae</taxon>
        <taxon>Fulvitalea</taxon>
    </lineage>
</organism>
<keyword evidence="2" id="KW-1185">Reference proteome</keyword>
<dbReference type="SUPFAM" id="SSF56935">
    <property type="entry name" value="Porins"/>
    <property type="match status" value="1"/>
</dbReference>
<sequence length="438" mass="50028">MLVFTVNNAIPTNIEMKRCLSWFAGFLLLTFISTGVFATTTEKIPTEPDSTKKTDVLKPVDQIANLAWFKKLKINGYFQLRYNGAFQTSDELRIDQADKNIEGDPGFSFRRARVKISGFVTDKVYVYVQSDFAGSKVVLKDAYSDLYLNNDKTYRLRFGLSKVPYGFENMQSSSNRLALDRADPTNSAFNGERDMGVTFFWTPTIVKERFNRIKREGLKHSGDYGMFALAVINGQNTSDPDENKYKHIVSRLTYPFEFSNGQLVEVGIQGMIGKYTPFDSKIAEDVKVGENGEEQSWAGDYAFNDRRVGASFVMYPQPFGLQAEYNIGEGPEYDPESNTIKEKPLHGGYIQAMYRAETSHGVFFPFVKWQRYDGGKKFEQDARAYKVNDFDIGMEWQINKAIELVGMYSFMDRKYADSVDGSDEFAGSMLRMQLQFRF</sequence>
<reference evidence="1 2" key="1">
    <citation type="submission" date="2021-12" db="EMBL/GenBank/DDBJ databases">
        <title>Genome sequencing of bacteria with rrn-lacking chromosome and rrn-plasmid.</title>
        <authorList>
            <person name="Anda M."/>
            <person name="Iwasaki W."/>
        </authorList>
    </citation>
    <scope>NUCLEOTIDE SEQUENCE [LARGE SCALE GENOMIC DNA]</scope>
    <source>
        <strain evidence="1 2">DSM 100852</strain>
    </source>
</reference>
<evidence type="ECO:0000313" key="1">
    <source>
        <dbReference type="EMBL" id="BDD11173.1"/>
    </source>
</evidence>
<dbReference type="InterPro" id="IPR010870">
    <property type="entry name" value="Porin_O/P"/>
</dbReference>
<dbReference type="EMBL" id="AP025314">
    <property type="protein sequence ID" value="BDD11173.1"/>
    <property type="molecule type" value="Genomic_DNA"/>
</dbReference>
<name>A0AAU9CLV7_9BACT</name>